<evidence type="ECO:0000256" key="6">
    <source>
        <dbReference type="ARBA" id="ARBA00022645"/>
    </source>
</evidence>
<evidence type="ECO:0000313" key="16">
    <source>
        <dbReference type="Proteomes" id="UP000799444"/>
    </source>
</evidence>
<keyword evidence="4" id="KW-1003">Cell membrane</keyword>
<evidence type="ECO:0000256" key="2">
    <source>
        <dbReference type="ARBA" id="ARBA00004609"/>
    </source>
</evidence>
<dbReference type="InterPro" id="IPR018202">
    <property type="entry name" value="Ser_caboxypep_ser_AS"/>
</dbReference>
<gene>
    <name evidence="15" type="ORF">EJ04DRAFT_604057</name>
</gene>
<comment type="caution">
    <text evidence="15">The sequence shown here is derived from an EMBL/GenBank/DDBJ whole genome shotgun (WGS) entry which is preliminary data.</text>
</comment>
<dbReference type="OrthoDB" id="443318at2759"/>
<feature type="signal peptide" evidence="14">
    <location>
        <begin position="1"/>
        <end position="20"/>
    </location>
</feature>
<evidence type="ECO:0000256" key="5">
    <source>
        <dbReference type="ARBA" id="ARBA00022622"/>
    </source>
</evidence>
<dbReference type="GO" id="GO:0000324">
    <property type="term" value="C:fungal-type vacuole"/>
    <property type="evidence" value="ECO:0007669"/>
    <property type="project" value="TreeGrafter"/>
</dbReference>
<keyword evidence="5" id="KW-0336">GPI-anchor</keyword>
<evidence type="ECO:0000256" key="10">
    <source>
        <dbReference type="ARBA" id="ARBA00023026"/>
    </source>
</evidence>
<keyword evidence="8 14" id="KW-0732">Signal</keyword>
<dbReference type="InterPro" id="IPR001563">
    <property type="entry name" value="Peptidase_S10"/>
</dbReference>
<dbReference type="PRINTS" id="PR00724">
    <property type="entry name" value="CRBOXYPTASEC"/>
</dbReference>
<evidence type="ECO:0000256" key="7">
    <source>
        <dbReference type="ARBA" id="ARBA00022670"/>
    </source>
</evidence>
<evidence type="ECO:0000256" key="13">
    <source>
        <dbReference type="ARBA" id="ARBA00037356"/>
    </source>
</evidence>
<keyword evidence="12" id="KW-0449">Lipoprotein</keyword>
<keyword evidence="11" id="KW-0325">Glycoprotein</keyword>
<dbReference type="AlphaFoldDB" id="A0A9P4V0X7"/>
<dbReference type="PROSITE" id="PS00560">
    <property type="entry name" value="CARBOXYPEPT_SER_HIS"/>
    <property type="match status" value="1"/>
</dbReference>
<dbReference type="GO" id="GO:0004185">
    <property type="term" value="F:serine-type carboxypeptidase activity"/>
    <property type="evidence" value="ECO:0007669"/>
    <property type="project" value="UniProtKB-UniRule"/>
</dbReference>
<dbReference type="GO" id="GO:0006508">
    <property type="term" value="P:proteolysis"/>
    <property type="evidence" value="ECO:0007669"/>
    <property type="project" value="UniProtKB-KW"/>
</dbReference>
<feature type="chain" id="PRO_5040541345" description="Carboxypeptidase" evidence="14">
    <location>
        <begin position="21"/>
        <end position="595"/>
    </location>
</feature>
<dbReference type="Gene3D" id="3.40.50.1820">
    <property type="entry name" value="alpha/beta hydrolase"/>
    <property type="match status" value="1"/>
</dbReference>
<dbReference type="EMBL" id="ML996154">
    <property type="protein sequence ID" value="KAF2733964.1"/>
    <property type="molecule type" value="Genomic_DNA"/>
</dbReference>
<evidence type="ECO:0000313" key="15">
    <source>
        <dbReference type="EMBL" id="KAF2733964.1"/>
    </source>
</evidence>
<reference evidence="15" key="1">
    <citation type="journal article" date="2020" name="Stud. Mycol.">
        <title>101 Dothideomycetes genomes: a test case for predicting lifestyles and emergence of pathogens.</title>
        <authorList>
            <person name="Haridas S."/>
            <person name="Albert R."/>
            <person name="Binder M."/>
            <person name="Bloem J."/>
            <person name="Labutti K."/>
            <person name="Salamov A."/>
            <person name="Andreopoulos B."/>
            <person name="Baker S."/>
            <person name="Barry K."/>
            <person name="Bills G."/>
            <person name="Bluhm B."/>
            <person name="Cannon C."/>
            <person name="Castanera R."/>
            <person name="Culley D."/>
            <person name="Daum C."/>
            <person name="Ezra D."/>
            <person name="Gonzalez J."/>
            <person name="Henrissat B."/>
            <person name="Kuo A."/>
            <person name="Liang C."/>
            <person name="Lipzen A."/>
            <person name="Lutzoni F."/>
            <person name="Magnuson J."/>
            <person name="Mondo S."/>
            <person name="Nolan M."/>
            <person name="Ohm R."/>
            <person name="Pangilinan J."/>
            <person name="Park H.-J."/>
            <person name="Ramirez L."/>
            <person name="Alfaro M."/>
            <person name="Sun H."/>
            <person name="Tritt A."/>
            <person name="Yoshinaga Y."/>
            <person name="Zwiers L.-H."/>
            <person name="Turgeon B."/>
            <person name="Goodwin S."/>
            <person name="Spatafora J."/>
            <person name="Crous P."/>
            <person name="Grigoriev I."/>
        </authorList>
    </citation>
    <scope>NUCLEOTIDE SEQUENCE</scope>
    <source>
        <strain evidence="15">CBS 125425</strain>
    </source>
</reference>
<evidence type="ECO:0000256" key="12">
    <source>
        <dbReference type="ARBA" id="ARBA00023288"/>
    </source>
</evidence>
<keyword evidence="6 14" id="KW-0121">Carboxypeptidase</keyword>
<dbReference type="InterPro" id="IPR029058">
    <property type="entry name" value="AB_hydrolase_fold"/>
</dbReference>
<evidence type="ECO:0000256" key="1">
    <source>
        <dbReference type="ARBA" id="ARBA00001003"/>
    </source>
</evidence>
<dbReference type="PANTHER" id="PTHR11802">
    <property type="entry name" value="SERINE PROTEASE FAMILY S10 SERINE CARBOXYPEPTIDASE"/>
    <property type="match status" value="1"/>
</dbReference>
<evidence type="ECO:0000256" key="9">
    <source>
        <dbReference type="ARBA" id="ARBA00022801"/>
    </source>
</evidence>
<sequence>MHFTLPYSLVACLLAYATTAASFPPKPTGLTVVNSTKFPGVSISYKETKICETTEGVKSYSGYVHLPPSPETNRPYEAHMYFWFFGARQNADTAPLALWFQGGPGVPSVTAALYENGPCMVLEDSESTELNPWSWNDKANMLYIDQPVQVGFSYNHLTNGTIDEATTPFAYTPNNFSHGVPDTNLTYLTGTFATPDSSQAPNTSLAAAPAIYDFLQTWMQEFPAYTAPNNTLSIWGESYAGHYIPTFASYIQTRNAAPPPNAIPLHISVLGLISACIDLPTQIQYYPKFAFNNTYNFHGINESTYDAALAAHPQCLNLTATCRALADELDPDGRGTNEKVNTACASAFAFCFSHLHDGFVGDRNQFDITAAALPLTSPRRWPAGWLNSASVQQALGVPLNFTGMSAVVAQGFGATGDFARGGQKGMLEGLVDAGVRVAVVHGDRDYQCNWMAGEALSLGLETGIQDEFGRAGYAEIKEEGGEAVGLVKQYGGLAFAVVWQAGHEIPYYQPRASYEIFNRVMEGRDVATGEVEACEGYSSVGRADAWVEQEYREETEEPKCYVWDVLETCTKEQTEVLRSGSAVTENFILVGTTDG</sequence>
<dbReference type="SUPFAM" id="SSF53474">
    <property type="entry name" value="alpha/beta-Hydrolases"/>
    <property type="match status" value="1"/>
</dbReference>
<dbReference type="PANTHER" id="PTHR11802:SF189">
    <property type="entry name" value="CARBOXYPEPTIDASE"/>
    <property type="match status" value="1"/>
</dbReference>
<comment type="similarity">
    <text evidence="3 14">Belongs to the peptidase S10 family.</text>
</comment>
<comment type="function">
    <text evidence="13">Extracellular serine carboxypeptidase that contributes to pathogenicity.</text>
</comment>
<dbReference type="GO" id="GO:0005886">
    <property type="term" value="C:plasma membrane"/>
    <property type="evidence" value="ECO:0007669"/>
    <property type="project" value="UniProtKB-SubCell"/>
</dbReference>
<evidence type="ECO:0000256" key="4">
    <source>
        <dbReference type="ARBA" id="ARBA00022475"/>
    </source>
</evidence>
<comment type="subcellular location">
    <subcellularLocation>
        <location evidence="2">Cell membrane</location>
        <topology evidence="2">Lipid-anchor</topology>
        <topology evidence="2">GPI-anchor</topology>
    </subcellularLocation>
</comment>
<keyword evidence="10" id="KW-0843">Virulence</keyword>
<dbReference type="Proteomes" id="UP000799444">
    <property type="component" value="Unassembled WGS sequence"/>
</dbReference>
<evidence type="ECO:0000256" key="8">
    <source>
        <dbReference type="ARBA" id="ARBA00022729"/>
    </source>
</evidence>
<evidence type="ECO:0000256" key="11">
    <source>
        <dbReference type="ARBA" id="ARBA00023180"/>
    </source>
</evidence>
<keyword evidence="7 14" id="KW-0645">Protease</keyword>
<evidence type="ECO:0000256" key="3">
    <source>
        <dbReference type="ARBA" id="ARBA00009431"/>
    </source>
</evidence>
<accession>A0A9P4V0X7</accession>
<organism evidence="15 16">
    <name type="scientific">Polyplosphaeria fusca</name>
    <dbReference type="NCBI Taxonomy" id="682080"/>
    <lineage>
        <taxon>Eukaryota</taxon>
        <taxon>Fungi</taxon>
        <taxon>Dikarya</taxon>
        <taxon>Ascomycota</taxon>
        <taxon>Pezizomycotina</taxon>
        <taxon>Dothideomycetes</taxon>
        <taxon>Pleosporomycetidae</taxon>
        <taxon>Pleosporales</taxon>
        <taxon>Tetraplosphaeriaceae</taxon>
        <taxon>Polyplosphaeria</taxon>
    </lineage>
</organism>
<proteinExistence type="inferred from homology"/>
<dbReference type="EC" id="3.4.16.-" evidence="14"/>
<dbReference type="InterPro" id="IPR033124">
    <property type="entry name" value="Ser_caboxypep_his_AS"/>
</dbReference>
<dbReference type="GO" id="GO:0098552">
    <property type="term" value="C:side of membrane"/>
    <property type="evidence" value="ECO:0007669"/>
    <property type="project" value="UniProtKB-KW"/>
</dbReference>
<protein>
    <recommendedName>
        <fullName evidence="14">Carboxypeptidase</fullName>
        <ecNumber evidence="14">3.4.16.-</ecNumber>
    </recommendedName>
</protein>
<keyword evidence="16" id="KW-1185">Reference proteome</keyword>
<comment type="catalytic activity">
    <reaction evidence="1">
        <text>Preferential release of a C-terminal arginine or lysine residue.</text>
        <dbReference type="EC" id="3.4.16.6"/>
    </reaction>
</comment>
<name>A0A9P4V0X7_9PLEO</name>
<evidence type="ECO:0000256" key="14">
    <source>
        <dbReference type="RuleBase" id="RU361156"/>
    </source>
</evidence>
<keyword evidence="5" id="KW-0472">Membrane</keyword>
<keyword evidence="9 14" id="KW-0378">Hydrolase</keyword>
<dbReference type="PROSITE" id="PS00131">
    <property type="entry name" value="CARBOXYPEPT_SER_SER"/>
    <property type="match status" value="1"/>
</dbReference>
<dbReference type="Pfam" id="PF00450">
    <property type="entry name" value="Peptidase_S10"/>
    <property type="match status" value="1"/>
</dbReference>